<dbReference type="Proteomes" id="UP000285146">
    <property type="component" value="Unassembled WGS sequence"/>
</dbReference>
<dbReference type="InParanoid" id="A0A423XB49"/>
<keyword evidence="2" id="KW-0812">Transmembrane</keyword>
<gene>
    <name evidence="3" type="ORF">VPNG_04811</name>
</gene>
<evidence type="ECO:0000256" key="1">
    <source>
        <dbReference type="SAM" id="MobiDB-lite"/>
    </source>
</evidence>
<dbReference type="OrthoDB" id="5239432at2759"/>
<evidence type="ECO:0000313" key="3">
    <source>
        <dbReference type="EMBL" id="ROW13195.1"/>
    </source>
</evidence>
<proteinExistence type="predicted"/>
<sequence length="213" mass="23788">MSGTTYHEMAQTHCWNDTKGTQYQQLCSRDDLIATLLAAAASNRYTPSAPSPLNPKSIAEIRPKKNTARPRRLRPARKKPVETPTEKLLRRKAAIAYERTTKSSPPRKDHSTLILAQIGELSEKTPSITIATKEAPAVEPKGTGPLMVDVWKHRHDLLNDVEVQSAAQLSVWRQRQACRQRIEILLMLILLSACLTLLTVVGLDSLRGQYVFG</sequence>
<reference evidence="3 4" key="1">
    <citation type="submission" date="2015-09" db="EMBL/GenBank/DDBJ databases">
        <title>Host preference determinants of Valsa canker pathogens revealed by comparative genomics.</title>
        <authorList>
            <person name="Yin Z."/>
            <person name="Huang L."/>
        </authorList>
    </citation>
    <scope>NUCLEOTIDE SEQUENCE [LARGE SCALE GENOMIC DNA]</scope>
    <source>
        <strain evidence="3 4">SXYLt</strain>
    </source>
</reference>
<dbReference type="AlphaFoldDB" id="A0A423XB49"/>
<keyword evidence="2" id="KW-1133">Transmembrane helix</keyword>
<feature type="region of interest" description="Disordered" evidence="1">
    <location>
        <begin position="44"/>
        <end position="84"/>
    </location>
</feature>
<keyword evidence="4" id="KW-1185">Reference proteome</keyword>
<protein>
    <submittedName>
        <fullName evidence="3">Uncharacterized protein</fullName>
    </submittedName>
</protein>
<name>A0A423XB49_9PEZI</name>
<keyword evidence="2" id="KW-0472">Membrane</keyword>
<comment type="caution">
    <text evidence="3">The sequence shown here is derived from an EMBL/GenBank/DDBJ whole genome shotgun (WGS) entry which is preliminary data.</text>
</comment>
<feature type="transmembrane region" description="Helical" evidence="2">
    <location>
        <begin position="184"/>
        <end position="203"/>
    </location>
</feature>
<dbReference type="EMBL" id="LKEB01000021">
    <property type="protein sequence ID" value="ROW13195.1"/>
    <property type="molecule type" value="Genomic_DNA"/>
</dbReference>
<organism evidence="3 4">
    <name type="scientific">Cytospora leucostoma</name>
    <dbReference type="NCBI Taxonomy" id="1230097"/>
    <lineage>
        <taxon>Eukaryota</taxon>
        <taxon>Fungi</taxon>
        <taxon>Dikarya</taxon>
        <taxon>Ascomycota</taxon>
        <taxon>Pezizomycotina</taxon>
        <taxon>Sordariomycetes</taxon>
        <taxon>Sordariomycetidae</taxon>
        <taxon>Diaporthales</taxon>
        <taxon>Cytosporaceae</taxon>
        <taxon>Cytospora</taxon>
    </lineage>
</organism>
<accession>A0A423XB49</accession>
<evidence type="ECO:0000313" key="4">
    <source>
        <dbReference type="Proteomes" id="UP000285146"/>
    </source>
</evidence>
<evidence type="ECO:0000256" key="2">
    <source>
        <dbReference type="SAM" id="Phobius"/>
    </source>
</evidence>
<feature type="compositionally biased region" description="Basic residues" evidence="1">
    <location>
        <begin position="64"/>
        <end position="78"/>
    </location>
</feature>